<reference evidence="1" key="1">
    <citation type="journal article" date="2014" name="Int. J. Syst. Evol. Microbiol.">
        <title>Complete genome sequence of Corynebacterium casei LMG S-19264T (=DSM 44701T), isolated from a smear-ripened cheese.</title>
        <authorList>
            <consortium name="US DOE Joint Genome Institute (JGI-PGF)"/>
            <person name="Walter F."/>
            <person name="Albersmeier A."/>
            <person name="Kalinowski J."/>
            <person name="Ruckert C."/>
        </authorList>
    </citation>
    <scope>NUCLEOTIDE SEQUENCE</scope>
    <source>
        <strain evidence="1">CGMCC 1.15179</strain>
    </source>
</reference>
<dbReference type="Proteomes" id="UP000625210">
    <property type="component" value="Unassembled WGS sequence"/>
</dbReference>
<organism evidence="1 2">
    <name type="scientific">Marinithermofilum abyssi</name>
    <dbReference type="NCBI Taxonomy" id="1571185"/>
    <lineage>
        <taxon>Bacteria</taxon>
        <taxon>Bacillati</taxon>
        <taxon>Bacillota</taxon>
        <taxon>Bacilli</taxon>
        <taxon>Bacillales</taxon>
        <taxon>Thermoactinomycetaceae</taxon>
        <taxon>Marinithermofilum</taxon>
    </lineage>
</organism>
<reference evidence="1" key="2">
    <citation type="submission" date="2020-09" db="EMBL/GenBank/DDBJ databases">
        <authorList>
            <person name="Sun Q."/>
            <person name="Zhou Y."/>
        </authorList>
    </citation>
    <scope>NUCLEOTIDE SEQUENCE</scope>
    <source>
        <strain evidence="1">CGMCC 1.15179</strain>
    </source>
</reference>
<evidence type="ECO:0008006" key="3">
    <source>
        <dbReference type="Google" id="ProtNLM"/>
    </source>
</evidence>
<accession>A0A8J2YEZ2</accession>
<keyword evidence="2" id="KW-1185">Reference proteome</keyword>
<name>A0A8J2YEZ2_9BACL</name>
<comment type="caution">
    <text evidence="1">The sequence shown here is derived from an EMBL/GenBank/DDBJ whole genome shotgun (WGS) entry which is preliminary data.</text>
</comment>
<protein>
    <recommendedName>
        <fullName evidence="3">PIN domain-containing protein</fullName>
    </recommendedName>
</protein>
<sequence length="120" mass="14288">MIHYILDKPEMTVVITDYVLGEVKRNMVTKWPHKMEEWQDLRMLLFDSEHEYVDIEDLRQMDLSKAPVIRDSKDQPVVYFGMLTKPDILLTGDKDFQDDHIKEALPIMKPAEFRIKYMGE</sequence>
<dbReference type="AlphaFoldDB" id="A0A8J2YEZ2"/>
<evidence type="ECO:0000313" key="2">
    <source>
        <dbReference type="Proteomes" id="UP000625210"/>
    </source>
</evidence>
<dbReference type="EMBL" id="BMHQ01000015">
    <property type="protein sequence ID" value="GGE27814.1"/>
    <property type="molecule type" value="Genomic_DNA"/>
</dbReference>
<gene>
    <name evidence="1" type="ORF">GCM10011571_32490</name>
</gene>
<proteinExistence type="predicted"/>
<evidence type="ECO:0000313" key="1">
    <source>
        <dbReference type="EMBL" id="GGE27814.1"/>
    </source>
</evidence>